<dbReference type="AlphaFoldDB" id="A0A2K8SDU8"/>
<comment type="function">
    <text evidence="5">An accessory protein needed during the final step in the assembly of 30S ribosomal subunit, possibly for assembly of the head region. Essential for efficient processing of 16S rRNA. May be needed both before and after RbfA during the maturation of 16S rRNA. It has affinity for free ribosomal 30S subunits but not for 70S ribosomes.</text>
</comment>
<dbReference type="GO" id="GO:0005737">
    <property type="term" value="C:cytoplasm"/>
    <property type="evidence" value="ECO:0007669"/>
    <property type="project" value="UniProtKB-SubCell"/>
</dbReference>
<dbReference type="Gene3D" id="2.40.30.60">
    <property type="entry name" value="RimM"/>
    <property type="match status" value="1"/>
</dbReference>
<dbReference type="GO" id="GO:0043022">
    <property type="term" value="F:ribosome binding"/>
    <property type="evidence" value="ECO:0007669"/>
    <property type="project" value="InterPro"/>
</dbReference>
<dbReference type="Pfam" id="PF01782">
    <property type="entry name" value="RimM"/>
    <property type="match status" value="1"/>
</dbReference>
<dbReference type="Proteomes" id="UP000231823">
    <property type="component" value="Chromosome"/>
</dbReference>
<evidence type="ECO:0000313" key="7">
    <source>
        <dbReference type="EMBL" id="AUB31408.1"/>
    </source>
</evidence>
<evidence type="ECO:0000256" key="3">
    <source>
        <dbReference type="ARBA" id="ARBA00022552"/>
    </source>
</evidence>
<dbReference type="SUPFAM" id="SSF50447">
    <property type="entry name" value="Translation proteins"/>
    <property type="match status" value="1"/>
</dbReference>
<name>A0A2K8SDU8_9MOLU</name>
<feature type="domain" description="RimM N-terminal" evidence="6">
    <location>
        <begin position="8"/>
        <end position="90"/>
    </location>
</feature>
<evidence type="ECO:0000259" key="6">
    <source>
        <dbReference type="Pfam" id="PF01782"/>
    </source>
</evidence>
<dbReference type="RefSeq" id="WP_100916395.1">
    <property type="nucleotide sequence ID" value="NZ_CP025057.1"/>
</dbReference>
<evidence type="ECO:0000313" key="8">
    <source>
        <dbReference type="Proteomes" id="UP000231823"/>
    </source>
</evidence>
<dbReference type="InterPro" id="IPR002676">
    <property type="entry name" value="RimM_N"/>
</dbReference>
<comment type="subcellular location">
    <subcellularLocation>
        <location evidence="5">Cytoplasm</location>
    </subcellularLocation>
</comment>
<dbReference type="HAMAP" id="MF_00014">
    <property type="entry name" value="Ribosome_mat_RimM"/>
    <property type="match status" value="1"/>
</dbReference>
<reference evidence="7 8" key="1">
    <citation type="submission" date="2017-12" db="EMBL/GenBank/DDBJ databases">
        <title>Complete genome sequence of Spiroplasma floricola 23-6 (ATCC 29989).</title>
        <authorList>
            <person name="Tsai Y.-M."/>
            <person name="Wu P.-S."/>
            <person name="Lo W.-S."/>
            <person name="Kuo C.-H."/>
        </authorList>
    </citation>
    <scope>NUCLEOTIDE SEQUENCE [LARGE SCALE GENOMIC DNA]</scope>
    <source>
        <strain evidence="7 8">23-6</strain>
    </source>
</reference>
<dbReference type="GO" id="GO:0006364">
    <property type="term" value="P:rRNA processing"/>
    <property type="evidence" value="ECO:0007669"/>
    <property type="project" value="UniProtKB-UniRule"/>
</dbReference>
<comment type="domain">
    <text evidence="5">The PRC barrel domain binds ribosomal protein uS19.</text>
</comment>
<dbReference type="SUPFAM" id="SSF50346">
    <property type="entry name" value="PRC-barrel domain"/>
    <property type="match status" value="1"/>
</dbReference>
<dbReference type="InterPro" id="IPR011033">
    <property type="entry name" value="PRC_barrel-like_sf"/>
</dbReference>
<dbReference type="OrthoDB" id="9810331at2"/>
<keyword evidence="2 5" id="KW-0690">Ribosome biogenesis</keyword>
<sequence>MLNNLKKIGKIVGTHGLKGEIKFKLENNFILTGDFLNQQIFLENSLKNLDVFEVKKSYFLNKKHIIALENITSIDSAQKLVNNIVYVKKDSEFIEEAFSYIDFKCFYNNKLYGKVIDEMFNGAQDLIKLKTENKEFWIPCVDFYLEKIDVVNKEIYLKEIEVLL</sequence>
<dbReference type="PANTHER" id="PTHR33692">
    <property type="entry name" value="RIBOSOME MATURATION FACTOR RIMM"/>
    <property type="match status" value="1"/>
</dbReference>
<evidence type="ECO:0000256" key="1">
    <source>
        <dbReference type="ARBA" id="ARBA00022490"/>
    </source>
</evidence>
<comment type="similarity">
    <text evidence="5">Belongs to the RimM family.</text>
</comment>
<organism evidence="7 8">
    <name type="scientific">Spiroplasma floricola 23-6</name>
    <dbReference type="NCBI Taxonomy" id="1336749"/>
    <lineage>
        <taxon>Bacteria</taxon>
        <taxon>Bacillati</taxon>
        <taxon>Mycoplasmatota</taxon>
        <taxon>Mollicutes</taxon>
        <taxon>Entomoplasmatales</taxon>
        <taxon>Spiroplasmataceae</taxon>
        <taxon>Spiroplasma</taxon>
    </lineage>
</organism>
<dbReference type="EMBL" id="CP025057">
    <property type="protein sequence ID" value="AUB31408.1"/>
    <property type="molecule type" value="Genomic_DNA"/>
</dbReference>
<keyword evidence="3 5" id="KW-0698">rRNA processing</keyword>
<keyword evidence="8" id="KW-1185">Reference proteome</keyword>
<keyword evidence="4 5" id="KW-0143">Chaperone</keyword>
<comment type="subunit">
    <text evidence="5">Binds ribosomal protein uS19.</text>
</comment>
<accession>A0A2K8SDU8</accession>
<evidence type="ECO:0000256" key="4">
    <source>
        <dbReference type="ARBA" id="ARBA00023186"/>
    </source>
</evidence>
<dbReference type="PANTHER" id="PTHR33692:SF1">
    <property type="entry name" value="RIBOSOME MATURATION FACTOR RIMM"/>
    <property type="match status" value="1"/>
</dbReference>
<dbReference type="InterPro" id="IPR036976">
    <property type="entry name" value="RimM_N_sf"/>
</dbReference>
<dbReference type="InterPro" id="IPR009000">
    <property type="entry name" value="Transl_B-barrel_sf"/>
</dbReference>
<dbReference type="InterPro" id="IPR011961">
    <property type="entry name" value="RimM"/>
</dbReference>
<protein>
    <recommendedName>
        <fullName evidence="5">Ribosome maturation factor RimM</fullName>
    </recommendedName>
</protein>
<dbReference type="GO" id="GO:0005840">
    <property type="term" value="C:ribosome"/>
    <property type="evidence" value="ECO:0007669"/>
    <property type="project" value="InterPro"/>
</dbReference>
<dbReference type="KEGG" id="sfz:SFLOR_v1c03510"/>
<evidence type="ECO:0000256" key="2">
    <source>
        <dbReference type="ARBA" id="ARBA00022517"/>
    </source>
</evidence>
<evidence type="ECO:0000256" key="5">
    <source>
        <dbReference type="HAMAP-Rule" id="MF_00014"/>
    </source>
</evidence>
<proteinExistence type="inferred from homology"/>
<gene>
    <name evidence="5 7" type="primary">rimM</name>
    <name evidence="7" type="ORF">SFLOR_v1c03510</name>
</gene>
<dbReference type="NCBIfam" id="TIGR02273">
    <property type="entry name" value="16S_RimM"/>
    <property type="match status" value="1"/>
</dbReference>
<keyword evidence="1 5" id="KW-0963">Cytoplasm</keyword>
<dbReference type="GO" id="GO:0042274">
    <property type="term" value="P:ribosomal small subunit biogenesis"/>
    <property type="evidence" value="ECO:0007669"/>
    <property type="project" value="UniProtKB-UniRule"/>
</dbReference>